<dbReference type="GO" id="GO:0035197">
    <property type="term" value="F:siRNA binding"/>
    <property type="evidence" value="ECO:0007669"/>
    <property type="project" value="TreeGrafter"/>
</dbReference>
<dbReference type="EMBL" id="VVIM01000006">
    <property type="protein sequence ID" value="KAB0798370.1"/>
    <property type="molecule type" value="Genomic_DNA"/>
</dbReference>
<reference evidence="4" key="1">
    <citation type="journal article" date="2016" name="Sci. Rep.">
        <title>Molecular characterization of firefly nuptial gifts: a multi-omics approach sheds light on postcopulatory sexual selection.</title>
        <authorList>
            <person name="Al-Wathiqui N."/>
            <person name="Fallon T.R."/>
            <person name="South A."/>
            <person name="Weng J.K."/>
            <person name="Lewis S.M."/>
        </authorList>
    </citation>
    <scope>NUCLEOTIDE SEQUENCE</scope>
</reference>
<dbReference type="AlphaFoldDB" id="A0A1Y1NA65"/>
<evidence type="ECO:0000259" key="3">
    <source>
        <dbReference type="PROSITE" id="PS50137"/>
    </source>
</evidence>
<dbReference type="PANTHER" id="PTHR46205">
    <property type="entry name" value="LOQUACIOUS, ISOFORM B"/>
    <property type="match status" value="1"/>
</dbReference>
<gene>
    <name evidence="5" type="ORF">PPYR_09363</name>
</gene>
<dbReference type="GO" id="GO:0005634">
    <property type="term" value="C:nucleus"/>
    <property type="evidence" value="ECO:0007669"/>
    <property type="project" value="TreeGrafter"/>
</dbReference>
<feature type="domain" description="DRBM" evidence="3">
    <location>
        <begin position="6"/>
        <end position="74"/>
    </location>
</feature>
<dbReference type="Pfam" id="PF00035">
    <property type="entry name" value="dsrm"/>
    <property type="match status" value="2"/>
</dbReference>
<dbReference type="InterPro" id="IPR051247">
    <property type="entry name" value="RLC_Component"/>
</dbReference>
<evidence type="ECO:0000256" key="2">
    <source>
        <dbReference type="PROSITE-ProRule" id="PRU00266"/>
    </source>
</evidence>
<dbReference type="SMART" id="SM00358">
    <property type="entry name" value="DSRM"/>
    <property type="match status" value="2"/>
</dbReference>
<dbReference type="PROSITE" id="PS50137">
    <property type="entry name" value="DS_RBD"/>
    <property type="match status" value="2"/>
</dbReference>
<dbReference type="InParanoid" id="A0A1Y1NA65"/>
<dbReference type="GO" id="GO:0003725">
    <property type="term" value="F:double-stranded RNA binding"/>
    <property type="evidence" value="ECO:0007669"/>
    <property type="project" value="TreeGrafter"/>
</dbReference>
<keyword evidence="1 2" id="KW-0694">RNA-binding</keyword>
<dbReference type="EMBL" id="GEZM01013581">
    <property type="protein sequence ID" value="JAV92459.1"/>
    <property type="molecule type" value="Transcribed_RNA"/>
</dbReference>
<proteinExistence type="predicted"/>
<keyword evidence="6" id="KW-1185">Reference proteome</keyword>
<dbReference type="GO" id="GO:0016442">
    <property type="term" value="C:RISC complex"/>
    <property type="evidence" value="ECO:0007669"/>
    <property type="project" value="TreeGrafter"/>
</dbReference>
<evidence type="ECO:0000313" key="4">
    <source>
        <dbReference type="EMBL" id="JAV92457.1"/>
    </source>
</evidence>
<dbReference type="CDD" id="cd00048">
    <property type="entry name" value="DSRM_SF"/>
    <property type="match status" value="1"/>
</dbReference>
<dbReference type="InterPro" id="IPR014720">
    <property type="entry name" value="dsRBD_dom"/>
</dbReference>
<dbReference type="GO" id="GO:0070920">
    <property type="term" value="P:regulation of regulatory ncRNA processing"/>
    <property type="evidence" value="ECO:0007669"/>
    <property type="project" value="TreeGrafter"/>
</dbReference>
<dbReference type="OrthoDB" id="5961559at2759"/>
<dbReference type="GO" id="GO:0070578">
    <property type="term" value="C:RISC-loading complex"/>
    <property type="evidence" value="ECO:0007669"/>
    <property type="project" value="TreeGrafter"/>
</dbReference>
<reference evidence="5" key="3">
    <citation type="submission" date="2019-08" db="EMBL/GenBank/DDBJ databases">
        <authorList>
            <consortium name="Photinus pyralis genome working group"/>
            <person name="Fallon T.R."/>
            <person name="Sander Lower S.E."/>
            <person name="Weng J.-K."/>
        </authorList>
    </citation>
    <scope>NUCLEOTIDE SEQUENCE</scope>
    <source>
        <strain evidence="5">1611_PpyrPB1</strain>
        <tissue evidence="5">Whole body</tissue>
    </source>
</reference>
<dbReference type="PANTHER" id="PTHR46205:SF3">
    <property type="entry name" value="LOQUACIOUS, ISOFORM B"/>
    <property type="match status" value="1"/>
</dbReference>
<dbReference type="SUPFAM" id="SSF54768">
    <property type="entry name" value="dsRNA-binding domain-like"/>
    <property type="match status" value="2"/>
</dbReference>
<accession>A0A1Y1NA65</accession>
<sequence>MNNTKTPVMVLQELAVAKEWILPEYTIVHAVEGTHDNIFHYQVAVHGEAAIGVGRSKKEAKHKAASLLLEKLSDVVDCNLRTQPSVPEKKLKLVNAVGILCDICGENKIPMPIFTQISDVGPPHCREFTYECQVATLVTRATASTKKQAKHWAAKEMTDRIMTALPDLITEYEDQKSSALAIDDRIKDEYAHAKLLKPKPNLSLQIEDRHMHLKNIATEKGLDSDCVQMCTSQPSEENLKILLEKLELKYFIQTLQETVEGNCVVTLSLDTDVPFTVMGMGCNNDAAVEDVVKKACKYLKIMLT</sequence>
<organism evidence="4">
    <name type="scientific">Photinus pyralis</name>
    <name type="common">Common eastern firefly</name>
    <name type="synonym">Lampyris pyralis</name>
    <dbReference type="NCBI Taxonomy" id="7054"/>
    <lineage>
        <taxon>Eukaryota</taxon>
        <taxon>Metazoa</taxon>
        <taxon>Ecdysozoa</taxon>
        <taxon>Arthropoda</taxon>
        <taxon>Hexapoda</taxon>
        <taxon>Insecta</taxon>
        <taxon>Pterygota</taxon>
        <taxon>Neoptera</taxon>
        <taxon>Endopterygota</taxon>
        <taxon>Coleoptera</taxon>
        <taxon>Polyphaga</taxon>
        <taxon>Elateriformia</taxon>
        <taxon>Elateroidea</taxon>
        <taxon>Lampyridae</taxon>
        <taxon>Lampyrinae</taxon>
        <taxon>Photinus</taxon>
    </lineage>
</organism>
<dbReference type="GO" id="GO:0030422">
    <property type="term" value="P:siRNA processing"/>
    <property type="evidence" value="ECO:0007669"/>
    <property type="project" value="TreeGrafter"/>
</dbReference>
<feature type="domain" description="DRBM" evidence="3">
    <location>
        <begin position="95"/>
        <end position="163"/>
    </location>
</feature>
<reference evidence="5 6" key="2">
    <citation type="journal article" date="2018" name="Elife">
        <title>Firefly genomes illuminate parallel origins of bioluminescence in beetles.</title>
        <authorList>
            <person name="Fallon T.R."/>
            <person name="Lower S.E."/>
            <person name="Chang C.H."/>
            <person name="Bessho-Uehara M."/>
            <person name="Martin G.J."/>
            <person name="Bewick A.J."/>
            <person name="Behringer M."/>
            <person name="Debat H.J."/>
            <person name="Wong I."/>
            <person name="Day J.C."/>
            <person name="Suvorov A."/>
            <person name="Silva C.J."/>
            <person name="Stanger-Hall K.F."/>
            <person name="Hall D.W."/>
            <person name="Schmitz R.J."/>
            <person name="Nelson D.R."/>
            <person name="Lewis S.M."/>
            <person name="Shigenobu S."/>
            <person name="Bybee S.M."/>
            <person name="Larracuente A.M."/>
            <person name="Oba Y."/>
            <person name="Weng J.K."/>
        </authorList>
    </citation>
    <scope>NUCLEOTIDE SEQUENCE [LARGE SCALE GENOMIC DNA]</scope>
    <source>
        <strain evidence="5">1611_PpyrPB1</strain>
        <tissue evidence="5">Whole body</tissue>
    </source>
</reference>
<evidence type="ECO:0000313" key="6">
    <source>
        <dbReference type="Proteomes" id="UP000327044"/>
    </source>
</evidence>
<name>A0A1Y1NA65_PHOPY</name>
<protein>
    <recommendedName>
        <fullName evidence="3">DRBM domain-containing protein</fullName>
    </recommendedName>
</protein>
<dbReference type="EMBL" id="GEZM01013583">
    <property type="protein sequence ID" value="JAV92457.1"/>
    <property type="molecule type" value="Transcribed_RNA"/>
</dbReference>
<dbReference type="Proteomes" id="UP000327044">
    <property type="component" value="Unassembled WGS sequence"/>
</dbReference>
<evidence type="ECO:0000256" key="1">
    <source>
        <dbReference type="ARBA" id="ARBA00022884"/>
    </source>
</evidence>
<evidence type="ECO:0000313" key="5">
    <source>
        <dbReference type="EMBL" id="KAB0798370.1"/>
    </source>
</evidence>
<dbReference type="GO" id="GO:0005737">
    <property type="term" value="C:cytoplasm"/>
    <property type="evidence" value="ECO:0007669"/>
    <property type="project" value="TreeGrafter"/>
</dbReference>
<dbReference type="Gene3D" id="3.30.160.20">
    <property type="match status" value="2"/>
</dbReference>